<evidence type="ECO:0000313" key="3">
    <source>
        <dbReference type="EMBL" id="MDR6846080.1"/>
    </source>
</evidence>
<organism evidence="3 4">
    <name type="scientific">Flavobacterium granuli</name>
    <dbReference type="NCBI Taxonomy" id="280093"/>
    <lineage>
        <taxon>Bacteria</taxon>
        <taxon>Pseudomonadati</taxon>
        <taxon>Bacteroidota</taxon>
        <taxon>Flavobacteriia</taxon>
        <taxon>Flavobacteriales</taxon>
        <taxon>Flavobacteriaceae</taxon>
        <taxon>Flavobacterium</taxon>
    </lineage>
</organism>
<dbReference type="PIRSF" id="PIRSF028458">
    <property type="entry name" value="UCP028458_glyceroPtfrase"/>
    <property type="match status" value="1"/>
</dbReference>
<accession>A0ABU1S746</accession>
<gene>
    <name evidence="3" type="ORF">J2W95_002791</name>
</gene>
<dbReference type="InterPro" id="IPR043148">
    <property type="entry name" value="TagF_C"/>
</dbReference>
<dbReference type="InterPro" id="IPR016886">
    <property type="entry name" value="UCP028458_glyceroPtfrase"/>
</dbReference>
<comment type="caution">
    <text evidence="3">The sequence shown here is derived from an EMBL/GenBank/DDBJ whole genome shotgun (WGS) entry which is preliminary data.</text>
</comment>
<dbReference type="Proteomes" id="UP001261871">
    <property type="component" value="Unassembled WGS sequence"/>
</dbReference>
<dbReference type="RefSeq" id="WP_310007974.1">
    <property type="nucleotide sequence ID" value="NZ_JAVDTX010000006.1"/>
</dbReference>
<dbReference type="SUPFAM" id="SSF53756">
    <property type="entry name" value="UDP-Glycosyltransferase/glycogen phosphorylase"/>
    <property type="match status" value="1"/>
</dbReference>
<reference evidence="3 4" key="1">
    <citation type="submission" date="2023-07" db="EMBL/GenBank/DDBJ databases">
        <title>Sorghum-associated microbial communities from plants grown in Nebraska, USA.</title>
        <authorList>
            <person name="Schachtman D."/>
        </authorList>
    </citation>
    <scope>NUCLEOTIDE SEQUENCE [LARGE SCALE GENOMIC DNA]</scope>
    <source>
        <strain evidence="3 4">BE124</strain>
    </source>
</reference>
<keyword evidence="4" id="KW-1185">Reference proteome</keyword>
<evidence type="ECO:0000259" key="2">
    <source>
        <dbReference type="Pfam" id="PF02350"/>
    </source>
</evidence>
<protein>
    <submittedName>
        <fullName evidence="3">CDP-glycerol glycerophosphotransferase (TagB/SpsB family)</fullName>
    </submittedName>
</protein>
<proteinExistence type="inferred from homology"/>
<sequence>MYKFLIYISHPYSIPIGMPLQKEIESRGYQVFWFSDLEYTKKYFESTNLLLNTVKEVIDYQPHIILTATDVVPDFFPGVKVEIFHGFLSNKREEMQSHFKIRGFFDLYTTQGPSTTTVFQSLADKYKYFEVVETGWSKVDPLFPIEQKVIGERPVILISSTFTTRLSLAKNEAVFTEIKRLIATGKYDFMCVLHPKLEDEVKEKFKTLTSEHFTYFDTTDLVPLFKKADIMFSDTTSAIIEFLLQNKPVVTFRHNKPEEHHINITEVAEIEKAIELALTKPQKTMDAIEKYIQITHPYFDGKSSARTIDASIDFLNKDKSHLKSKPLNLIRKWKIRKLLNHYTLKSYSKPLTIKF</sequence>
<dbReference type="EMBL" id="JAVDTX010000006">
    <property type="protein sequence ID" value="MDR6846080.1"/>
    <property type="molecule type" value="Genomic_DNA"/>
</dbReference>
<name>A0ABU1S746_9FLAO</name>
<dbReference type="InterPro" id="IPR003331">
    <property type="entry name" value="UDP_GlcNAc_Epimerase_2_dom"/>
</dbReference>
<dbReference type="Pfam" id="PF02350">
    <property type="entry name" value="Epimerase_2"/>
    <property type="match status" value="1"/>
</dbReference>
<dbReference type="Gene3D" id="3.40.50.12580">
    <property type="match status" value="1"/>
</dbReference>
<comment type="similarity">
    <text evidence="1">Belongs to the UDP-N-acetylglucosamine 2-epimerase family.</text>
</comment>
<keyword evidence="1" id="KW-0413">Isomerase</keyword>
<evidence type="ECO:0000256" key="1">
    <source>
        <dbReference type="RuleBase" id="RU003513"/>
    </source>
</evidence>
<feature type="domain" description="UDP-N-acetylglucosamine 2-epimerase" evidence="2">
    <location>
        <begin position="172"/>
        <end position="309"/>
    </location>
</feature>
<evidence type="ECO:0000313" key="4">
    <source>
        <dbReference type="Proteomes" id="UP001261871"/>
    </source>
</evidence>